<proteinExistence type="inferred from homology"/>
<dbReference type="FunFam" id="2.40.10.340:FF:000002">
    <property type="entry name" value="Rod shape-determining protein MreC"/>
    <property type="match status" value="1"/>
</dbReference>
<feature type="compositionally biased region" description="Polar residues" evidence="5">
    <location>
        <begin position="433"/>
        <end position="468"/>
    </location>
</feature>
<accession>A0AB34P4S8</accession>
<keyword evidence="3" id="KW-0133">Cell shape</keyword>
<evidence type="ECO:0000256" key="3">
    <source>
        <dbReference type="ARBA" id="ARBA00022960"/>
    </source>
</evidence>
<name>A0AB34P4S8_9XANT</name>
<dbReference type="InterPro" id="IPR042177">
    <property type="entry name" value="Cell/Rod_1"/>
</dbReference>
<feature type="region of interest" description="Disordered" evidence="5">
    <location>
        <begin position="283"/>
        <end position="499"/>
    </location>
</feature>
<sequence>MPSYAGPPVASRPGEVTSTLRLLVYLVLAITLIALDSRGGWLSQVRLQANLLIQPIWAVAGLPGRIGSQVRDNAATHAQLVEETRDLRNQLLVANARLTRLQTAALDNAQLRELLNVAERRGLDVQLAPILDIDLDPTRQRLLLDAGSRDGVLMGQAVIDAGGLMGQVIEVTPLHSTVLLLTDPDHAVPVSVARNGVRLIVYGRGDRLELRDIPLSAGVQVGDEIVTSGLGGRFPAGFPVGKVSELHPDDTHAFLVGELTPAAKLDRGRDVLLLRAGKPLRVVPGMGNGESGIGNGNSNSNSNSDNAAPAATTGPVNAPVSAAARPSAGGVSNAAIDPARPTAGAPASSRQANVPAAPLASNLARNQTPNSRPAPQQSGNRDASPQGTAPTDSRFPAPNSRPAPQQGGNRDASPPQRTAPTDSRFPTPDSRRTPQQGGNRDASPPQSTAPTDSRFPTPNSRPAPQQGGNRDASPPQGTAPTDSRFPTPNSRPAPQETDQ</sequence>
<evidence type="ECO:0000313" key="7">
    <source>
        <dbReference type="EMBL" id="KGK56439.1"/>
    </source>
</evidence>
<protein>
    <recommendedName>
        <fullName evidence="2">Cell shape-determining protein MreC</fullName>
    </recommendedName>
    <alternativeName>
        <fullName evidence="4">Cell shape protein MreC</fullName>
    </alternativeName>
</protein>
<evidence type="ECO:0000259" key="6">
    <source>
        <dbReference type="Pfam" id="PF04085"/>
    </source>
</evidence>
<feature type="compositionally biased region" description="Polar residues" evidence="5">
    <location>
        <begin position="475"/>
        <end position="492"/>
    </location>
</feature>
<dbReference type="Gene3D" id="2.40.10.340">
    <property type="entry name" value="Rod shape-determining protein MreC, domain 1"/>
    <property type="match status" value="1"/>
</dbReference>
<evidence type="ECO:0000256" key="5">
    <source>
        <dbReference type="SAM" id="MobiDB-lite"/>
    </source>
</evidence>
<dbReference type="PANTHER" id="PTHR34138">
    <property type="entry name" value="CELL SHAPE-DETERMINING PROTEIN MREC"/>
    <property type="match status" value="1"/>
</dbReference>
<dbReference type="InterPro" id="IPR055342">
    <property type="entry name" value="MreC_beta-barrel_core"/>
</dbReference>
<comment type="caution">
    <text evidence="7">The sequence shown here is derived from an EMBL/GenBank/DDBJ whole genome shotgun (WGS) entry which is preliminary data.</text>
</comment>
<dbReference type="Gene3D" id="2.40.10.350">
    <property type="entry name" value="Rod shape-determining protein MreC, domain 2"/>
    <property type="match status" value="1"/>
</dbReference>
<feature type="compositionally biased region" description="Polar residues" evidence="5">
    <location>
        <begin position="363"/>
        <end position="391"/>
    </location>
</feature>
<gene>
    <name evidence="7" type="ORF">NC00_17830</name>
</gene>
<evidence type="ECO:0000256" key="4">
    <source>
        <dbReference type="ARBA" id="ARBA00032089"/>
    </source>
</evidence>
<dbReference type="EMBL" id="JRQI01000087">
    <property type="protein sequence ID" value="KGK56439.1"/>
    <property type="molecule type" value="Genomic_DNA"/>
</dbReference>
<dbReference type="InterPro" id="IPR042175">
    <property type="entry name" value="Cell/Rod_MreC_2"/>
</dbReference>
<evidence type="ECO:0000256" key="2">
    <source>
        <dbReference type="ARBA" id="ARBA00013855"/>
    </source>
</evidence>
<feature type="compositionally biased region" description="Gly residues" evidence="5">
    <location>
        <begin position="286"/>
        <end position="295"/>
    </location>
</feature>
<evidence type="ECO:0000313" key="8">
    <source>
        <dbReference type="Proteomes" id="UP000029879"/>
    </source>
</evidence>
<dbReference type="InterPro" id="IPR007221">
    <property type="entry name" value="MreC"/>
</dbReference>
<dbReference type="PANTHER" id="PTHR34138:SF1">
    <property type="entry name" value="CELL SHAPE-DETERMINING PROTEIN MREC"/>
    <property type="match status" value="1"/>
</dbReference>
<organism evidence="7 8">
    <name type="scientific">Xanthomonas cannabis pv. phaseoli</name>
    <dbReference type="NCBI Taxonomy" id="1885902"/>
    <lineage>
        <taxon>Bacteria</taxon>
        <taxon>Pseudomonadati</taxon>
        <taxon>Pseudomonadota</taxon>
        <taxon>Gammaproteobacteria</taxon>
        <taxon>Lysobacterales</taxon>
        <taxon>Lysobacteraceae</taxon>
        <taxon>Xanthomonas</taxon>
    </lineage>
</organism>
<evidence type="ECO:0000256" key="1">
    <source>
        <dbReference type="ARBA" id="ARBA00009369"/>
    </source>
</evidence>
<dbReference type="AlphaFoldDB" id="A0AB34P4S8"/>
<comment type="similarity">
    <text evidence="1">Belongs to the MreC family.</text>
</comment>
<dbReference type="Proteomes" id="UP000029879">
    <property type="component" value="Unassembled WGS sequence"/>
</dbReference>
<feature type="domain" description="Rod shape-determining protein MreC beta-barrel core" evidence="6">
    <location>
        <begin position="132"/>
        <end position="274"/>
    </location>
</feature>
<dbReference type="RefSeq" id="WP_047697187.1">
    <property type="nucleotide sequence ID" value="NZ_KN265532.1"/>
</dbReference>
<dbReference type="GO" id="GO:0008360">
    <property type="term" value="P:regulation of cell shape"/>
    <property type="evidence" value="ECO:0007669"/>
    <property type="project" value="UniProtKB-KW"/>
</dbReference>
<dbReference type="NCBIfam" id="TIGR00219">
    <property type="entry name" value="mreC"/>
    <property type="match status" value="1"/>
</dbReference>
<dbReference type="GO" id="GO:0005886">
    <property type="term" value="C:plasma membrane"/>
    <property type="evidence" value="ECO:0007669"/>
    <property type="project" value="TreeGrafter"/>
</dbReference>
<reference evidence="7 8" key="1">
    <citation type="submission" date="2014-10" db="EMBL/GenBank/DDBJ databases">
        <title>Genome sequence of a Xanthomonas strain that is pathogenic on beans.</title>
        <authorList>
            <person name="Aritua V."/>
            <person name="Sapp M."/>
            <person name="Harrison J."/>
            <person name="Smith J."/>
            <person name="Studholme D."/>
        </authorList>
    </citation>
    <scope>NUCLEOTIDE SEQUENCE [LARGE SCALE GENOMIC DNA]</scope>
    <source>
        <strain evidence="7 8">Nyagatare</strain>
    </source>
</reference>
<dbReference type="Pfam" id="PF04085">
    <property type="entry name" value="MreC"/>
    <property type="match status" value="1"/>
</dbReference>
<feature type="compositionally biased region" description="Low complexity" evidence="5">
    <location>
        <begin position="296"/>
        <end position="306"/>
    </location>
</feature>